<keyword evidence="3" id="KW-0238">DNA-binding</keyword>
<keyword evidence="4" id="KW-0539">Nucleus</keyword>
<dbReference type="Pfam" id="PF04082">
    <property type="entry name" value="Fungal_trans"/>
    <property type="match status" value="1"/>
</dbReference>
<dbReference type="GO" id="GO:0005634">
    <property type="term" value="C:nucleus"/>
    <property type="evidence" value="ECO:0007669"/>
    <property type="project" value="UniProtKB-SubCell"/>
</dbReference>
<dbReference type="Proteomes" id="UP000193467">
    <property type="component" value="Unassembled WGS sequence"/>
</dbReference>
<evidence type="ECO:0000256" key="4">
    <source>
        <dbReference type="ARBA" id="ARBA00023242"/>
    </source>
</evidence>
<dbReference type="InterPro" id="IPR050987">
    <property type="entry name" value="AtrR-like"/>
</dbReference>
<organism evidence="7 8">
    <name type="scientific">Leucosporidium creatinivorum</name>
    <dbReference type="NCBI Taxonomy" id="106004"/>
    <lineage>
        <taxon>Eukaryota</taxon>
        <taxon>Fungi</taxon>
        <taxon>Dikarya</taxon>
        <taxon>Basidiomycota</taxon>
        <taxon>Pucciniomycotina</taxon>
        <taxon>Microbotryomycetes</taxon>
        <taxon>Leucosporidiales</taxon>
        <taxon>Leucosporidium</taxon>
    </lineage>
</organism>
<accession>A0A1Y2D6R6</accession>
<dbReference type="PANTHER" id="PTHR46910:SF3">
    <property type="entry name" value="HALOTOLERANCE PROTEIN 9-RELATED"/>
    <property type="match status" value="1"/>
</dbReference>
<evidence type="ECO:0000259" key="6">
    <source>
        <dbReference type="Pfam" id="PF04082"/>
    </source>
</evidence>
<dbReference type="GO" id="GO:0006351">
    <property type="term" value="P:DNA-templated transcription"/>
    <property type="evidence" value="ECO:0007669"/>
    <property type="project" value="InterPro"/>
</dbReference>
<dbReference type="InParanoid" id="A0A1Y2D6R6"/>
<evidence type="ECO:0000313" key="8">
    <source>
        <dbReference type="Proteomes" id="UP000193467"/>
    </source>
</evidence>
<dbReference type="GO" id="GO:0003677">
    <property type="term" value="F:DNA binding"/>
    <property type="evidence" value="ECO:0007669"/>
    <property type="project" value="UniProtKB-KW"/>
</dbReference>
<dbReference type="GO" id="GO:0003700">
    <property type="term" value="F:DNA-binding transcription factor activity"/>
    <property type="evidence" value="ECO:0007669"/>
    <property type="project" value="InterPro"/>
</dbReference>
<evidence type="ECO:0000256" key="1">
    <source>
        <dbReference type="ARBA" id="ARBA00004123"/>
    </source>
</evidence>
<dbReference type="AlphaFoldDB" id="A0A1Y2D6R6"/>
<evidence type="ECO:0000256" key="2">
    <source>
        <dbReference type="ARBA" id="ARBA00022723"/>
    </source>
</evidence>
<dbReference type="InterPro" id="IPR007219">
    <property type="entry name" value="XnlR_reg_dom"/>
</dbReference>
<feature type="compositionally biased region" description="Low complexity" evidence="5">
    <location>
        <begin position="1"/>
        <end position="13"/>
    </location>
</feature>
<dbReference type="OrthoDB" id="2399539at2759"/>
<proteinExistence type="predicted"/>
<comment type="caution">
    <text evidence="7">The sequence shown here is derived from an EMBL/GenBank/DDBJ whole genome shotgun (WGS) entry which is preliminary data.</text>
</comment>
<evidence type="ECO:0000256" key="5">
    <source>
        <dbReference type="SAM" id="MobiDB-lite"/>
    </source>
</evidence>
<feature type="region of interest" description="Disordered" evidence="5">
    <location>
        <begin position="1"/>
        <end position="20"/>
    </location>
</feature>
<gene>
    <name evidence="7" type="ORF">BCR35DRAFT_316054</name>
</gene>
<reference evidence="7 8" key="1">
    <citation type="submission" date="2016-07" db="EMBL/GenBank/DDBJ databases">
        <title>Pervasive Adenine N6-methylation of Active Genes in Fungi.</title>
        <authorList>
            <consortium name="DOE Joint Genome Institute"/>
            <person name="Mondo S.J."/>
            <person name="Dannebaum R.O."/>
            <person name="Kuo R.C."/>
            <person name="Labutti K."/>
            <person name="Haridas S."/>
            <person name="Kuo A."/>
            <person name="Salamov A."/>
            <person name="Ahrendt S.R."/>
            <person name="Lipzen A."/>
            <person name="Sullivan W."/>
            <person name="Andreopoulos W.B."/>
            <person name="Clum A."/>
            <person name="Lindquist E."/>
            <person name="Daum C."/>
            <person name="Ramamoorthy G.K."/>
            <person name="Gryganskyi A."/>
            <person name="Culley D."/>
            <person name="Magnuson J.K."/>
            <person name="James T.Y."/>
            <person name="O'Malley M.A."/>
            <person name="Stajich J.E."/>
            <person name="Spatafora J.W."/>
            <person name="Visel A."/>
            <person name="Grigoriev I.V."/>
        </authorList>
    </citation>
    <scope>NUCLEOTIDE SEQUENCE [LARGE SCALE GENOMIC DNA]</scope>
    <source>
        <strain evidence="7 8">62-1032</strain>
    </source>
</reference>
<sequence length="328" mass="35662">MHPSRAGEASGSPSSPPTYSQPFVLGLRAVEEDLESLYESRTGAAISLRLPDLDTHPSLRTDSPLPPLPSLSWSDTLSLLDIFAHEVHIIFGFISQDRLAHLAKRHQELPGSLSDDQLALLFAVFAMASYRQEIFSRNAHSPPSVDPQAPPRADVAFYRHAVEKLGSATTVTALHALIALQLYAMSACSVAATRSIIGKMAYLVQELGLHRKSTASAYPPETGASGLLFYAVFVDTYYASLVGQRPFLPTYDEELIASQRDDGIASPIIAHLITIQHSYLTECLGGKEDGRSAIFVLGTEGKLWRFSKDYEALLGDNSSMLTSLATTQ</sequence>
<feature type="domain" description="Xylanolytic transcriptional activator regulatory" evidence="6">
    <location>
        <begin position="80"/>
        <end position="253"/>
    </location>
</feature>
<dbReference type="PANTHER" id="PTHR46910">
    <property type="entry name" value="TRANSCRIPTION FACTOR PDR1"/>
    <property type="match status" value="1"/>
</dbReference>
<protein>
    <recommendedName>
        <fullName evidence="6">Xylanolytic transcriptional activator regulatory domain-containing protein</fullName>
    </recommendedName>
</protein>
<comment type="subcellular location">
    <subcellularLocation>
        <location evidence="1">Nucleus</location>
    </subcellularLocation>
</comment>
<name>A0A1Y2D6R6_9BASI</name>
<keyword evidence="8" id="KW-1185">Reference proteome</keyword>
<dbReference type="STRING" id="106004.A0A1Y2D6R6"/>
<evidence type="ECO:0000256" key="3">
    <source>
        <dbReference type="ARBA" id="ARBA00023125"/>
    </source>
</evidence>
<dbReference type="EMBL" id="MCGR01000093">
    <property type="protein sequence ID" value="ORY54991.1"/>
    <property type="molecule type" value="Genomic_DNA"/>
</dbReference>
<keyword evidence="2" id="KW-0479">Metal-binding</keyword>
<evidence type="ECO:0000313" key="7">
    <source>
        <dbReference type="EMBL" id="ORY54991.1"/>
    </source>
</evidence>
<dbReference type="CDD" id="cd12148">
    <property type="entry name" value="fungal_TF_MHR"/>
    <property type="match status" value="1"/>
</dbReference>
<dbReference type="GO" id="GO:0008270">
    <property type="term" value="F:zinc ion binding"/>
    <property type="evidence" value="ECO:0007669"/>
    <property type="project" value="InterPro"/>
</dbReference>